<feature type="transmembrane region" description="Helical" evidence="6">
    <location>
        <begin position="95"/>
        <end position="116"/>
    </location>
</feature>
<organism evidence="8 9">
    <name type="scientific">Herbaspirillum chlorophenolicum</name>
    <dbReference type="NCBI Taxonomy" id="211589"/>
    <lineage>
        <taxon>Bacteria</taxon>
        <taxon>Pseudomonadati</taxon>
        <taxon>Pseudomonadota</taxon>
        <taxon>Betaproteobacteria</taxon>
        <taxon>Burkholderiales</taxon>
        <taxon>Oxalobacteraceae</taxon>
        <taxon>Herbaspirillum</taxon>
    </lineage>
</organism>
<feature type="transmembrane region" description="Helical" evidence="6">
    <location>
        <begin position="128"/>
        <end position="146"/>
    </location>
</feature>
<keyword evidence="4 6" id="KW-1133">Transmembrane helix</keyword>
<dbReference type="PANTHER" id="PTHR43124">
    <property type="entry name" value="PURINE EFFLUX PUMP PBUE"/>
    <property type="match status" value="1"/>
</dbReference>
<dbReference type="PANTHER" id="PTHR43124:SF8">
    <property type="entry name" value="INNER MEMBRANE TRANSPORT PROTEIN YDHP"/>
    <property type="match status" value="1"/>
</dbReference>
<feature type="transmembrane region" description="Helical" evidence="6">
    <location>
        <begin position="232"/>
        <end position="253"/>
    </location>
</feature>
<evidence type="ECO:0000256" key="1">
    <source>
        <dbReference type="ARBA" id="ARBA00004651"/>
    </source>
</evidence>
<feature type="transmembrane region" description="Helical" evidence="6">
    <location>
        <begin position="201"/>
        <end position="226"/>
    </location>
</feature>
<keyword evidence="9" id="KW-1185">Reference proteome</keyword>
<evidence type="ECO:0000313" key="8">
    <source>
        <dbReference type="EMBL" id="MFJ3048405.1"/>
    </source>
</evidence>
<comment type="subcellular location">
    <subcellularLocation>
        <location evidence="1">Cell membrane</location>
        <topology evidence="1">Multi-pass membrane protein</topology>
    </subcellularLocation>
</comment>
<dbReference type="CDD" id="cd17324">
    <property type="entry name" value="MFS_NepI_like"/>
    <property type="match status" value="1"/>
</dbReference>
<keyword evidence="3 6" id="KW-0812">Transmembrane</keyword>
<dbReference type="PROSITE" id="PS50850">
    <property type="entry name" value="MFS"/>
    <property type="match status" value="1"/>
</dbReference>
<evidence type="ECO:0000313" key="9">
    <source>
        <dbReference type="Proteomes" id="UP001617427"/>
    </source>
</evidence>
<comment type="caution">
    <text evidence="8">The sequence shown here is derived from an EMBL/GenBank/DDBJ whole genome shotgun (WGS) entry which is preliminary data.</text>
</comment>
<dbReference type="InterPro" id="IPR011701">
    <property type="entry name" value="MFS"/>
</dbReference>
<keyword evidence="2" id="KW-1003">Cell membrane</keyword>
<dbReference type="Proteomes" id="UP001617427">
    <property type="component" value="Unassembled WGS sequence"/>
</dbReference>
<feature type="transmembrane region" description="Helical" evidence="6">
    <location>
        <begin position="70"/>
        <end position="89"/>
    </location>
</feature>
<name>A0ABW8F527_9BURK</name>
<evidence type="ECO:0000256" key="3">
    <source>
        <dbReference type="ARBA" id="ARBA00022692"/>
    </source>
</evidence>
<feature type="domain" description="Major facilitator superfamily (MFS) profile" evidence="7">
    <location>
        <begin position="4"/>
        <end position="379"/>
    </location>
</feature>
<accession>A0ABW8F527</accession>
<feature type="transmembrane region" description="Helical" evidence="6">
    <location>
        <begin position="330"/>
        <end position="352"/>
    </location>
</feature>
<evidence type="ECO:0000256" key="2">
    <source>
        <dbReference type="ARBA" id="ARBA00022475"/>
    </source>
</evidence>
<dbReference type="InterPro" id="IPR020846">
    <property type="entry name" value="MFS_dom"/>
</dbReference>
<dbReference type="SUPFAM" id="SSF103473">
    <property type="entry name" value="MFS general substrate transporter"/>
    <property type="match status" value="1"/>
</dbReference>
<dbReference type="Pfam" id="PF07690">
    <property type="entry name" value="MFS_1"/>
    <property type="match status" value="1"/>
</dbReference>
<protein>
    <submittedName>
        <fullName evidence="8">MFS transporter</fullName>
    </submittedName>
</protein>
<dbReference type="Gene3D" id="1.20.1250.20">
    <property type="entry name" value="MFS general substrate transporter like domains"/>
    <property type="match status" value="2"/>
</dbReference>
<feature type="transmembrane region" description="Helical" evidence="6">
    <location>
        <begin position="265"/>
        <end position="283"/>
    </location>
</feature>
<gene>
    <name evidence="8" type="ORF">ACIPEN_21440</name>
</gene>
<dbReference type="RefSeq" id="WP_402703405.1">
    <property type="nucleotide sequence ID" value="NZ_JBIUZV010000018.1"/>
</dbReference>
<feature type="transmembrane region" description="Helical" evidence="6">
    <location>
        <begin position="289"/>
        <end position="309"/>
    </location>
</feature>
<dbReference type="InterPro" id="IPR050189">
    <property type="entry name" value="MFS_Efflux_Transporters"/>
</dbReference>
<evidence type="ECO:0000259" key="7">
    <source>
        <dbReference type="PROSITE" id="PS50850"/>
    </source>
</evidence>
<sequence length="405" mass="41496">MPIPLFALALCAFAIGTTEFVIMGLLPEMAADLQVSLPAAGYLVSGYALGVTVGAPILAAVTSRIPPKRALAMLMVIFIAGNLLCALSANYGMLMVARVVTSFAHGSFFGLGAVVATSLVSKEKQASAIALMFTGLTLANVVGVPGGTLLGQSFGWRATFFGVTVIGLLSLAAIMAFLPSRIKTSDGTAEDSAALWRSKPVWLAFATTVAFSASTFAVFTYIAPILRDVSGISPRGVAGVLLLIGVGLAVGNIIGGKLADRSVMLALRTNFIILGAVLLVFMFTSHAPVSAIVTVFLWGMAAFAAVPALQMNVMNKAAMAPILASTLNIGAFNLGNALGAFGGGAVLTLGFGLTGIPLLGAVLAFVSLGLALLGAALDRRASKPVDHALHDQAKLVKQEEEVCAE</sequence>
<feature type="transmembrane region" description="Helical" evidence="6">
    <location>
        <begin position="44"/>
        <end position="63"/>
    </location>
</feature>
<keyword evidence="5 6" id="KW-0472">Membrane</keyword>
<dbReference type="InterPro" id="IPR036259">
    <property type="entry name" value="MFS_trans_sf"/>
</dbReference>
<dbReference type="EMBL" id="JBIUZV010000018">
    <property type="protein sequence ID" value="MFJ3048405.1"/>
    <property type="molecule type" value="Genomic_DNA"/>
</dbReference>
<feature type="transmembrane region" description="Helical" evidence="6">
    <location>
        <begin position="158"/>
        <end position="180"/>
    </location>
</feature>
<evidence type="ECO:0000256" key="4">
    <source>
        <dbReference type="ARBA" id="ARBA00022989"/>
    </source>
</evidence>
<feature type="transmembrane region" description="Helical" evidence="6">
    <location>
        <begin position="358"/>
        <end position="377"/>
    </location>
</feature>
<reference evidence="8 9" key="1">
    <citation type="submission" date="2024-10" db="EMBL/GenBank/DDBJ databases">
        <title>The Natural Products Discovery Center: Release of the First 8490 Sequenced Strains for Exploring Actinobacteria Biosynthetic Diversity.</title>
        <authorList>
            <person name="Kalkreuter E."/>
            <person name="Kautsar S.A."/>
            <person name="Yang D."/>
            <person name="Bader C.D."/>
            <person name="Teijaro C.N."/>
            <person name="Fluegel L."/>
            <person name="Davis C.M."/>
            <person name="Simpson J.R."/>
            <person name="Lauterbach L."/>
            <person name="Steele A.D."/>
            <person name="Gui C."/>
            <person name="Meng S."/>
            <person name="Li G."/>
            <person name="Viehrig K."/>
            <person name="Ye F."/>
            <person name="Su P."/>
            <person name="Kiefer A.F."/>
            <person name="Nichols A."/>
            <person name="Cepeda A.J."/>
            <person name="Yan W."/>
            <person name="Fan B."/>
            <person name="Jiang Y."/>
            <person name="Adhikari A."/>
            <person name="Zheng C.-J."/>
            <person name="Schuster L."/>
            <person name="Cowan T.M."/>
            <person name="Smanski M.J."/>
            <person name="Chevrette M.G."/>
            <person name="De Carvalho L.P.S."/>
            <person name="Shen B."/>
        </authorList>
    </citation>
    <scope>NUCLEOTIDE SEQUENCE [LARGE SCALE GENOMIC DNA]</scope>
    <source>
        <strain evidence="8 9">NPDC087045</strain>
    </source>
</reference>
<evidence type="ECO:0000256" key="6">
    <source>
        <dbReference type="SAM" id="Phobius"/>
    </source>
</evidence>
<evidence type="ECO:0000256" key="5">
    <source>
        <dbReference type="ARBA" id="ARBA00023136"/>
    </source>
</evidence>
<proteinExistence type="predicted"/>